<proteinExistence type="predicted"/>
<feature type="region of interest" description="Disordered" evidence="1">
    <location>
        <begin position="607"/>
        <end position="637"/>
    </location>
</feature>
<dbReference type="RefSeq" id="XP_065672752.1">
    <property type="nucleotide sequence ID" value="XM_065816680.1"/>
</dbReference>
<evidence type="ECO:0000256" key="1">
    <source>
        <dbReference type="SAM" id="MobiDB-lite"/>
    </source>
</evidence>
<keyword evidence="2" id="KW-0472">Membrane</keyword>
<reference evidence="4 5" key="1">
    <citation type="submission" date="2025-05" db="UniProtKB">
        <authorList>
            <consortium name="RefSeq"/>
        </authorList>
    </citation>
    <scope>IDENTIFICATION</scope>
</reference>
<dbReference type="Proteomes" id="UP001652625">
    <property type="component" value="Chromosome 13"/>
</dbReference>
<feature type="compositionally biased region" description="Low complexity" evidence="1">
    <location>
        <begin position="464"/>
        <end position="474"/>
    </location>
</feature>
<evidence type="ECO:0000313" key="7">
    <source>
        <dbReference type="RefSeq" id="XP_065672752.1"/>
    </source>
</evidence>
<feature type="compositionally biased region" description="Low complexity" evidence="1">
    <location>
        <begin position="526"/>
        <end position="540"/>
    </location>
</feature>
<keyword evidence="3" id="KW-1185">Reference proteome</keyword>
<protein>
    <submittedName>
        <fullName evidence="4 5">Repetitive organellar protein</fullName>
    </submittedName>
</protein>
<feature type="transmembrane region" description="Helical" evidence="2">
    <location>
        <begin position="20"/>
        <end position="43"/>
    </location>
</feature>
<feature type="compositionally biased region" description="Basic residues" evidence="1">
    <location>
        <begin position="617"/>
        <end position="637"/>
    </location>
</feature>
<dbReference type="RefSeq" id="XP_065672750.1">
    <property type="nucleotide sequence ID" value="XM_065816678.1"/>
</dbReference>
<evidence type="ECO:0000313" key="5">
    <source>
        <dbReference type="RefSeq" id="XP_065672750.1"/>
    </source>
</evidence>
<dbReference type="RefSeq" id="XP_065672749.1">
    <property type="nucleotide sequence ID" value="XM_065816677.1"/>
</dbReference>
<evidence type="ECO:0000313" key="6">
    <source>
        <dbReference type="RefSeq" id="XP_065672751.1"/>
    </source>
</evidence>
<gene>
    <name evidence="4 5 6 7" type="primary">LOC100202204</name>
</gene>
<feature type="region of interest" description="Disordered" evidence="1">
    <location>
        <begin position="520"/>
        <end position="540"/>
    </location>
</feature>
<accession>A0ABM4DEB3</accession>
<evidence type="ECO:0000313" key="3">
    <source>
        <dbReference type="Proteomes" id="UP001652625"/>
    </source>
</evidence>
<organism evidence="3 7">
    <name type="scientific">Hydra vulgaris</name>
    <name type="common">Hydra</name>
    <name type="synonym">Hydra attenuata</name>
    <dbReference type="NCBI Taxonomy" id="6087"/>
    <lineage>
        <taxon>Eukaryota</taxon>
        <taxon>Metazoa</taxon>
        <taxon>Cnidaria</taxon>
        <taxon>Hydrozoa</taxon>
        <taxon>Hydroidolina</taxon>
        <taxon>Anthoathecata</taxon>
        <taxon>Aplanulata</taxon>
        <taxon>Hydridae</taxon>
        <taxon>Hydra</taxon>
    </lineage>
</organism>
<evidence type="ECO:0000256" key="2">
    <source>
        <dbReference type="SAM" id="Phobius"/>
    </source>
</evidence>
<feature type="region of interest" description="Disordered" evidence="1">
    <location>
        <begin position="186"/>
        <end position="212"/>
    </location>
</feature>
<dbReference type="GeneID" id="100202204"/>
<dbReference type="RefSeq" id="XP_065672751.1">
    <property type="nucleotide sequence ID" value="XM_065816679.1"/>
</dbReference>
<feature type="region of interest" description="Disordered" evidence="1">
    <location>
        <begin position="447"/>
        <end position="476"/>
    </location>
</feature>
<feature type="compositionally biased region" description="Polar residues" evidence="1">
    <location>
        <begin position="607"/>
        <end position="616"/>
    </location>
</feature>
<keyword evidence="2" id="KW-1133">Transmembrane helix</keyword>
<keyword evidence="2" id="KW-0812">Transmembrane</keyword>
<evidence type="ECO:0000313" key="4">
    <source>
        <dbReference type="RefSeq" id="XP_065672749.1"/>
    </source>
</evidence>
<feature type="compositionally biased region" description="Polar residues" evidence="1">
    <location>
        <begin position="447"/>
        <end position="456"/>
    </location>
</feature>
<name>A0ABM4DEB3_HYDVU</name>
<sequence length="637" mass="72744">MEDKDTQLNTFDASDTVSPSLLYSLVMAVFSAFCLMAVGIFFISNRRCCKKNKKDDPESVLLKQRLAVEQKKMAKYKFAMPSADHPQFNPIFQQENNEIAKEVKDSYKLFGNASTTFCTDKNKTIMIQNLNFSSNDPNNIPNNKVPYPNNIPKAKVPNNENCSKENLTEDVLIHDNFINNDNTKNITTGSNQHCQQKKLNRPKENDVNDLKNTSSRLKELFLNRWIERSERNDASKQSPVHSSNNLSYGEVDSILTSVSRMDPQRVQRLKESQFYRKILVPTDEYCEGDLSEDSIETTAIDEIIAEKLNKDHDHFNLTHDEIMQYITSKSKQEPHKDDTKCDKNQGCFIINNSIEKKSVDTENDRETIKTKIPVKKTIKESSLITKKKMDDKRQSRHSNDILYLQNIQRSRTGLESKAKLRALRYSEKHCESLFRVIKPTANGVLNESNLTQSENETALEKTDSNLSKSSNDLSELSKNKNSEITLETTYYSRPSTLKLKSRNTDLEITLDSMNNNETKSLKTYKSSNDNSCSSSSSSTTSWKELSEKQKAKKSCNCSEITDNTQITHESLTKASWLKSCNKETSRLELNESTLSELKINTTLSSVNSYSTSTNKFSRPKIIKTKRPKPPRSSKLSR</sequence>